<keyword evidence="1" id="KW-0479">Metal-binding</keyword>
<protein>
    <submittedName>
        <fullName evidence="3">Sirohydrochlorin ferrochelatase</fullName>
    </submittedName>
</protein>
<dbReference type="RefSeq" id="WP_106342280.1">
    <property type="nucleotide sequence ID" value="NZ_PVTZ01000005.1"/>
</dbReference>
<dbReference type="SUPFAM" id="SSF53800">
    <property type="entry name" value="Chelatase"/>
    <property type="match status" value="2"/>
</dbReference>
<keyword evidence="2" id="KW-0456">Lyase</keyword>
<dbReference type="InterPro" id="IPR002762">
    <property type="entry name" value="CbiX-like"/>
</dbReference>
<dbReference type="InterPro" id="IPR050963">
    <property type="entry name" value="Sirohydro_Cobaltochel/CbiX"/>
</dbReference>
<accession>A0ABX5ER92</accession>
<dbReference type="Gene3D" id="3.40.50.1400">
    <property type="match status" value="2"/>
</dbReference>
<keyword evidence="4" id="KW-1185">Reference proteome</keyword>
<evidence type="ECO:0000313" key="4">
    <source>
        <dbReference type="Proteomes" id="UP000238836"/>
    </source>
</evidence>
<name>A0ABX5ER92_9BACL</name>
<dbReference type="Proteomes" id="UP000238836">
    <property type="component" value="Unassembled WGS sequence"/>
</dbReference>
<evidence type="ECO:0000313" key="3">
    <source>
        <dbReference type="EMBL" id="PRZ14790.1"/>
    </source>
</evidence>
<comment type="caution">
    <text evidence="3">The sequence shown here is derived from an EMBL/GenBank/DDBJ whole genome shotgun (WGS) entry which is preliminary data.</text>
</comment>
<dbReference type="PANTHER" id="PTHR33542:SF3">
    <property type="entry name" value="SIROHYDROCHLORIN FERROCHELATASE, CHLOROPLASTIC"/>
    <property type="match status" value="1"/>
</dbReference>
<gene>
    <name evidence="3" type="ORF">CLV36_105105</name>
</gene>
<dbReference type="Pfam" id="PF01903">
    <property type="entry name" value="CbiX"/>
    <property type="match status" value="2"/>
</dbReference>
<reference evidence="3 4" key="1">
    <citation type="submission" date="2018-03" db="EMBL/GenBank/DDBJ databases">
        <title>Genomic Encyclopedia of Archaeal and Bacterial Type Strains, Phase II (KMG-II): from individual species to whole genera.</title>
        <authorList>
            <person name="Goeker M."/>
        </authorList>
    </citation>
    <scope>NUCLEOTIDE SEQUENCE [LARGE SCALE GENOMIC DNA]</scope>
    <source>
        <strain evidence="3 4">RHA1</strain>
    </source>
</reference>
<sequence length="255" mass="27482">MGKRGVLVIAHGSKNKDWVHLVDCAVSQAAVDAPLATSFLEYVPGRSVAQGIASLKQQGVTDLAAVPLFVSSGSTHIEEIRHLLGMGSESHKEMIQQAVPGDLVVRLCPAMDDHPLIVEVLAERASSLSTQPAEEALLLVGHGSDQTGSQEQWLAMMKSLARQLQAKLGFAAVACATLLPDNVRQQLLALSTRYRVLVVPLFLSEGTFTRNKLPKRLSGAEVVYTGQAYLPSPLIPRWIEAVVQEVWAVKPISPP</sequence>
<organism evidence="3 4">
    <name type="scientific">Laceyella sediminis</name>
    <dbReference type="NCBI Taxonomy" id="573074"/>
    <lineage>
        <taxon>Bacteria</taxon>
        <taxon>Bacillati</taxon>
        <taxon>Bacillota</taxon>
        <taxon>Bacilli</taxon>
        <taxon>Bacillales</taxon>
        <taxon>Thermoactinomycetaceae</taxon>
        <taxon>Laceyella</taxon>
    </lineage>
</organism>
<proteinExistence type="predicted"/>
<evidence type="ECO:0000256" key="2">
    <source>
        <dbReference type="ARBA" id="ARBA00023239"/>
    </source>
</evidence>
<evidence type="ECO:0000256" key="1">
    <source>
        <dbReference type="ARBA" id="ARBA00022723"/>
    </source>
</evidence>
<dbReference type="EMBL" id="PVTZ01000005">
    <property type="protein sequence ID" value="PRZ14790.1"/>
    <property type="molecule type" value="Genomic_DNA"/>
</dbReference>
<dbReference type="PANTHER" id="PTHR33542">
    <property type="entry name" value="SIROHYDROCHLORIN FERROCHELATASE, CHLOROPLASTIC"/>
    <property type="match status" value="1"/>
</dbReference>